<evidence type="ECO:0000256" key="7">
    <source>
        <dbReference type="SAM" id="MobiDB-lite"/>
    </source>
</evidence>
<proteinExistence type="predicted"/>
<keyword evidence="3" id="KW-0156">Chromatin regulator</keyword>
<reference evidence="8 9" key="1">
    <citation type="journal article" date="2016" name="PLoS ONE">
        <title>A First Insight into the Genome of the Filter-Feeder Mussel Mytilus galloprovincialis.</title>
        <authorList>
            <person name="Murgarella M."/>
            <person name="Puiu D."/>
            <person name="Novoa B."/>
            <person name="Figueras A."/>
            <person name="Posada D."/>
            <person name="Canchaya C."/>
        </authorList>
    </citation>
    <scope>NUCLEOTIDE SEQUENCE [LARGE SCALE GENOMIC DNA]</scope>
    <source>
        <tissue evidence="8">Muscle</tissue>
    </source>
</reference>
<dbReference type="PANTHER" id="PTHR16062:SF19">
    <property type="entry name" value="PROTEIN POLYBROMO-1"/>
    <property type="match status" value="1"/>
</dbReference>
<dbReference type="GO" id="GO:0006368">
    <property type="term" value="P:transcription elongation by RNA polymerase II"/>
    <property type="evidence" value="ECO:0007669"/>
    <property type="project" value="TreeGrafter"/>
</dbReference>
<dbReference type="InterPro" id="IPR036910">
    <property type="entry name" value="HMG_box_dom_sf"/>
</dbReference>
<dbReference type="CDD" id="cd00084">
    <property type="entry name" value="HMG-box_SF"/>
    <property type="match status" value="1"/>
</dbReference>
<evidence type="ECO:0000256" key="5">
    <source>
        <dbReference type="ARBA" id="ARBA00023163"/>
    </source>
</evidence>
<feature type="compositionally biased region" description="Low complexity" evidence="7">
    <location>
        <begin position="183"/>
        <end position="192"/>
    </location>
</feature>
<evidence type="ECO:0000256" key="1">
    <source>
        <dbReference type="ARBA" id="ARBA00004123"/>
    </source>
</evidence>
<sequence>MGFYHCIVLYFRSYRRYTRSRIGDIPEVMGRIGDIPEDDVYVCESKYQEQEKTIKKLGKGLKKYTLSPLVTDDELYFFKKPLTLQKNTYFKIAAINVVVFGGVLTNFVTEIKNVHSFQKMQGLRGSLKHLYYAFSEPSPLLMKVNEDTNTSFVEQESFIDEDSRSMDTSISSVFESFTPQPEKQQMSSSSKKVVQKNRSGAKPGMRRQISGYIVYSGVIRKQIQHDNPDCSFGDISRIVGTKDRKPRVPSGYILFSKDFRRQTQQKNQSISFGEMSRMVGE</sequence>
<evidence type="ECO:0000256" key="4">
    <source>
        <dbReference type="ARBA" id="ARBA00023015"/>
    </source>
</evidence>
<dbReference type="Proteomes" id="UP000266721">
    <property type="component" value="Unassembled WGS sequence"/>
</dbReference>
<keyword evidence="2" id="KW-0677">Repeat</keyword>
<evidence type="ECO:0000313" key="8">
    <source>
        <dbReference type="EMBL" id="OPL21151.1"/>
    </source>
</evidence>
<dbReference type="SUPFAM" id="SSF47095">
    <property type="entry name" value="HMG-box"/>
    <property type="match status" value="2"/>
</dbReference>
<evidence type="ECO:0000313" key="9">
    <source>
        <dbReference type="Proteomes" id="UP000266721"/>
    </source>
</evidence>
<keyword evidence="4" id="KW-0805">Transcription regulation</keyword>
<feature type="region of interest" description="Disordered" evidence="7">
    <location>
        <begin position="177"/>
        <end position="203"/>
    </location>
</feature>
<dbReference type="InterPro" id="IPR037382">
    <property type="entry name" value="Rsc/polybromo"/>
</dbReference>
<feature type="non-terminal residue" evidence="8">
    <location>
        <position position="1"/>
    </location>
</feature>
<gene>
    <name evidence="8" type="ORF">AM593_00227</name>
</gene>
<comment type="subcellular location">
    <subcellularLocation>
        <location evidence="1">Nucleus</location>
    </subcellularLocation>
</comment>
<protein>
    <submittedName>
        <fullName evidence="8">Uncharacterized protein</fullName>
    </submittedName>
</protein>
<feature type="non-terminal residue" evidence="8">
    <location>
        <position position="281"/>
    </location>
</feature>
<dbReference type="Gene3D" id="1.10.30.10">
    <property type="entry name" value="High mobility group box domain"/>
    <property type="match status" value="2"/>
</dbReference>
<dbReference type="GO" id="GO:0016586">
    <property type="term" value="C:RSC-type complex"/>
    <property type="evidence" value="ECO:0007669"/>
    <property type="project" value="InterPro"/>
</dbReference>
<evidence type="ECO:0000256" key="6">
    <source>
        <dbReference type="ARBA" id="ARBA00023242"/>
    </source>
</evidence>
<evidence type="ECO:0000256" key="3">
    <source>
        <dbReference type="ARBA" id="ARBA00022853"/>
    </source>
</evidence>
<dbReference type="PANTHER" id="PTHR16062">
    <property type="entry name" value="SWI/SNF-RELATED"/>
    <property type="match status" value="1"/>
</dbReference>
<dbReference type="EMBL" id="KV594684">
    <property type="protein sequence ID" value="OPL21151.1"/>
    <property type="molecule type" value="Genomic_DNA"/>
</dbReference>
<keyword evidence="9" id="KW-1185">Reference proteome</keyword>
<dbReference type="GO" id="GO:0003682">
    <property type="term" value="F:chromatin binding"/>
    <property type="evidence" value="ECO:0007669"/>
    <property type="project" value="TreeGrafter"/>
</dbReference>
<dbReference type="Gene3D" id="2.30.30.490">
    <property type="match status" value="1"/>
</dbReference>
<dbReference type="InterPro" id="IPR043151">
    <property type="entry name" value="BAH_sf"/>
</dbReference>
<accession>A0A3R5Q3G8</accession>
<evidence type="ECO:0000256" key="2">
    <source>
        <dbReference type="ARBA" id="ARBA00022737"/>
    </source>
</evidence>
<dbReference type="AlphaFoldDB" id="A0A3R5Q3G8"/>
<name>A0A3R5Q3G8_MYTGA</name>
<organism evidence="8 9">
    <name type="scientific">Mytilus galloprovincialis</name>
    <name type="common">Mediterranean mussel</name>
    <dbReference type="NCBI Taxonomy" id="29158"/>
    <lineage>
        <taxon>Eukaryota</taxon>
        <taxon>Metazoa</taxon>
        <taxon>Spiralia</taxon>
        <taxon>Lophotrochozoa</taxon>
        <taxon>Mollusca</taxon>
        <taxon>Bivalvia</taxon>
        <taxon>Autobranchia</taxon>
        <taxon>Pteriomorphia</taxon>
        <taxon>Mytilida</taxon>
        <taxon>Mytiloidea</taxon>
        <taxon>Mytilidae</taxon>
        <taxon>Mytilinae</taxon>
        <taxon>Mytilus</taxon>
    </lineage>
</organism>
<dbReference type="GO" id="GO:0016514">
    <property type="term" value="C:SWI/SNF complex"/>
    <property type="evidence" value="ECO:0007669"/>
    <property type="project" value="TreeGrafter"/>
</dbReference>
<keyword evidence="5" id="KW-0804">Transcription</keyword>
<dbReference type="GO" id="GO:0006338">
    <property type="term" value="P:chromatin remodeling"/>
    <property type="evidence" value="ECO:0007669"/>
    <property type="project" value="InterPro"/>
</dbReference>
<keyword evidence="6" id="KW-0539">Nucleus</keyword>